<feature type="binding site" evidence="7">
    <location>
        <position position="255"/>
    </location>
    <ligand>
        <name>Zn(2+)</name>
        <dbReference type="ChEBI" id="CHEBI:29105"/>
    </ligand>
</feature>
<keyword evidence="10" id="KW-1185">Reference proteome</keyword>
<evidence type="ECO:0000256" key="2">
    <source>
        <dbReference type="ARBA" id="ARBA00022723"/>
    </source>
</evidence>
<name>A0A518EQD8_9BACT</name>
<feature type="binding site" evidence="7">
    <location>
        <position position="89"/>
    </location>
    <ligand>
        <name>Fe(3+)</name>
        <dbReference type="ChEBI" id="CHEBI:29034"/>
    </ligand>
</feature>
<dbReference type="InterPro" id="IPR011059">
    <property type="entry name" value="Metal-dep_hydrolase_composite"/>
</dbReference>
<dbReference type="Gene3D" id="2.30.40.10">
    <property type="entry name" value="Urease, subunit C, domain 1"/>
    <property type="match status" value="1"/>
</dbReference>
<feature type="binding site" evidence="7">
    <location>
        <position position="87"/>
    </location>
    <ligand>
        <name>Fe(3+)</name>
        <dbReference type="ChEBI" id="CHEBI:29034"/>
    </ligand>
</feature>
<comment type="subcellular location">
    <subcellularLocation>
        <location evidence="7">Cytoplasm</location>
    </subcellularLocation>
</comment>
<proteinExistence type="inferred from homology"/>
<dbReference type="AlphaFoldDB" id="A0A518EQD8"/>
<dbReference type="GO" id="GO:0019557">
    <property type="term" value="P:L-histidine catabolic process to glutamate and formate"/>
    <property type="evidence" value="ECO:0007669"/>
    <property type="project" value="UniProtKB-UniPathway"/>
</dbReference>
<feature type="binding site" evidence="7">
    <location>
        <position position="159"/>
    </location>
    <ligand>
        <name>N-formimidoyl-L-glutamate</name>
        <dbReference type="ChEBI" id="CHEBI:58928"/>
    </ligand>
</feature>
<feature type="binding site" evidence="7">
    <location>
        <position position="87"/>
    </location>
    <ligand>
        <name>Zn(2+)</name>
        <dbReference type="ChEBI" id="CHEBI:29105"/>
    </ligand>
</feature>
<evidence type="ECO:0000259" key="8">
    <source>
        <dbReference type="Pfam" id="PF01979"/>
    </source>
</evidence>
<dbReference type="NCBIfam" id="TIGR01224">
    <property type="entry name" value="hutI"/>
    <property type="match status" value="1"/>
</dbReference>
<feature type="binding site" evidence="7">
    <location>
        <position position="334"/>
    </location>
    <ligand>
        <name>N-formimidoyl-L-glutamate</name>
        <dbReference type="ChEBI" id="CHEBI:58928"/>
    </ligand>
</feature>
<dbReference type="PANTHER" id="PTHR42752">
    <property type="entry name" value="IMIDAZOLONEPROPIONASE"/>
    <property type="match status" value="1"/>
</dbReference>
<dbReference type="Pfam" id="PF01979">
    <property type="entry name" value="Amidohydro_1"/>
    <property type="match status" value="1"/>
</dbReference>
<evidence type="ECO:0000256" key="5">
    <source>
        <dbReference type="ARBA" id="ARBA00022833"/>
    </source>
</evidence>
<evidence type="ECO:0000313" key="10">
    <source>
        <dbReference type="Proteomes" id="UP000320390"/>
    </source>
</evidence>
<keyword evidence="6 7" id="KW-0408">Iron</keyword>
<organism evidence="9 10">
    <name type="scientific">Saltatorellus ferox</name>
    <dbReference type="NCBI Taxonomy" id="2528018"/>
    <lineage>
        <taxon>Bacteria</taxon>
        <taxon>Pseudomonadati</taxon>
        <taxon>Planctomycetota</taxon>
        <taxon>Planctomycetia</taxon>
        <taxon>Planctomycetia incertae sedis</taxon>
        <taxon>Saltatorellus</taxon>
    </lineage>
</organism>
<dbReference type="OrthoDB" id="9767366at2"/>
<dbReference type="UniPathway" id="UPA00379">
    <property type="reaction ID" value="UER00551"/>
</dbReference>
<gene>
    <name evidence="9" type="primary">hutI_1</name>
    <name evidence="7" type="synonym">hutI</name>
    <name evidence="9" type="ORF">Poly30_18160</name>
</gene>
<sequence>MQAPTDSPETVDLLITGIGELATPLGDVAVAGSALGRISVRRGVAIACSKGRIVAVGPESELRRSYAAMEELSAEGGLVIPGLVDSHTHPVFADTRESEFEARVAGKSYVQIAAEGGGIRSSLRGVRESSVEDLTLGLLGRLDRFLALGTTTLEAKTGYGLTVADELKGLDAIHAADRSHAVDLIATCLGGHDVPPEFEGRKEAWIDVVVNELWPAAQGRAAFADVFTESHVFGLADSRRMMEAARELGFGIRMHVDQLTSLGGAELAAELGAASADHLEHVSERGMRALAESGVQPVLCPMVPLFLRETQEAPARAMVEAGCAPALSTDFNPGSCYCMSLFEVMSWAALRYGFSAAEALTAATLNAAATLRLAEDRGTIEPGKRADLVLTDLPNYHHLTYELGRPPVRAVVKNGAVVFQPSALPRHF</sequence>
<dbReference type="GO" id="GO:0005737">
    <property type="term" value="C:cytoplasm"/>
    <property type="evidence" value="ECO:0007669"/>
    <property type="project" value="UniProtKB-SubCell"/>
</dbReference>
<dbReference type="GO" id="GO:0050480">
    <property type="term" value="F:imidazolonepropionase activity"/>
    <property type="evidence" value="ECO:0007669"/>
    <property type="project" value="UniProtKB-UniRule"/>
</dbReference>
<comment type="function">
    <text evidence="7">Catalyzes the hydrolytic cleavage of the carbon-nitrogen bond in imidazolone-5-propanoate to yield N-formimidoyl-L-glutamate. It is the third step in the universal histidine degradation pathway.</text>
</comment>
<dbReference type="InterPro" id="IPR006680">
    <property type="entry name" value="Amidohydro-rel"/>
</dbReference>
<feature type="binding site" evidence="7">
    <location>
        <position position="330"/>
    </location>
    <ligand>
        <name>Zn(2+)</name>
        <dbReference type="ChEBI" id="CHEBI:29105"/>
    </ligand>
</feature>
<comment type="catalytic activity">
    <reaction evidence="7">
        <text>4-imidazolone-5-propanoate + H2O = N-formimidoyl-L-glutamate</text>
        <dbReference type="Rhea" id="RHEA:23660"/>
        <dbReference type="ChEBI" id="CHEBI:15377"/>
        <dbReference type="ChEBI" id="CHEBI:58928"/>
        <dbReference type="ChEBI" id="CHEBI:77893"/>
        <dbReference type="EC" id="3.5.2.7"/>
    </reaction>
</comment>
<dbReference type="InterPro" id="IPR005920">
    <property type="entry name" value="HutI"/>
</dbReference>
<dbReference type="EMBL" id="CP036434">
    <property type="protein sequence ID" value="QDV06307.1"/>
    <property type="molecule type" value="Genomic_DNA"/>
</dbReference>
<dbReference type="SUPFAM" id="SSF51338">
    <property type="entry name" value="Composite domain of metallo-dependent hydrolases"/>
    <property type="match status" value="1"/>
</dbReference>
<feature type="domain" description="Amidohydrolase-related" evidence="8">
    <location>
        <begin position="239"/>
        <end position="418"/>
    </location>
</feature>
<dbReference type="GO" id="GO:0008270">
    <property type="term" value="F:zinc ion binding"/>
    <property type="evidence" value="ECO:0007669"/>
    <property type="project" value="UniProtKB-UniRule"/>
</dbReference>
<feature type="binding site" evidence="7">
    <location>
        <position position="96"/>
    </location>
    <ligand>
        <name>4-imidazolone-5-propanoate</name>
        <dbReference type="ChEBI" id="CHEBI:77893"/>
    </ligand>
</feature>
<feature type="binding site" evidence="7">
    <location>
        <position position="89"/>
    </location>
    <ligand>
        <name>Zn(2+)</name>
        <dbReference type="ChEBI" id="CHEBI:29105"/>
    </ligand>
</feature>
<feature type="binding site" evidence="7">
    <location>
        <position position="255"/>
    </location>
    <ligand>
        <name>Fe(3+)</name>
        <dbReference type="ChEBI" id="CHEBI:29034"/>
    </ligand>
</feature>
<dbReference type="HAMAP" id="MF_00372">
    <property type="entry name" value="HutI"/>
    <property type="match status" value="1"/>
</dbReference>
<feature type="binding site" evidence="7">
    <location>
        <position position="330"/>
    </location>
    <ligand>
        <name>Fe(3+)</name>
        <dbReference type="ChEBI" id="CHEBI:29034"/>
    </ligand>
</feature>
<evidence type="ECO:0000256" key="1">
    <source>
        <dbReference type="ARBA" id="ARBA00012864"/>
    </source>
</evidence>
<comment type="cofactor">
    <cofactor evidence="7">
        <name>Zn(2+)</name>
        <dbReference type="ChEBI" id="CHEBI:29105"/>
    </cofactor>
    <cofactor evidence="7">
        <name>Fe(3+)</name>
        <dbReference type="ChEBI" id="CHEBI:29034"/>
    </cofactor>
    <text evidence="7">Binds 1 zinc or iron ion per subunit.</text>
</comment>
<evidence type="ECO:0000256" key="6">
    <source>
        <dbReference type="ARBA" id="ARBA00023004"/>
    </source>
</evidence>
<comment type="pathway">
    <text evidence="7">Amino-acid degradation; L-histidine degradation into L-glutamate; N-formimidoyl-L-glutamate from L-histidine: step 3/3.</text>
</comment>
<reference evidence="9 10" key="1">
    <citation type="submission" date="2019-02" db="EMBL/GenBank/DDBJ databases">
        <title>Deep-cultivation of Planctomycetes and their phenomic and genomic characterization uncovers novel biology.</title>
        <authorList>
            <person name="Wiegand S."/>
            <person name="Jogler M."/>
            <person name="Boedeker C."/>
            <person name="Pinto D."/>
            <person name="Vollmers J."/>
            <person name="Rivas-Marin E."/>
            <person name="Kohn T."/>
            <person name="Peeters S.H."/>
            <person name="Heuer A."/>
            <person name="Rast P."/>
            <person name="Oberbeckmann S."/>
            <person name="Bunk B."/>
            <person name="Jeske O."/>
            <person name="Meyerdierks A."/>
            <person name="Storesund J.E."/>
            <person name="Kallscheuer N."/>
            <person name="Luecker S."/>
            <person name="Lage O.M."/>
            <person name="Pohl T."/>
            <person name="Merkel B.J."/>
            <person name="Hornburger P."/>
            <person name="Mueller R.-W."/>
            <person name="Bruemmer F."/>
            <person name="Labrenz M."/>
            <person name="Spormann A.M."/>
            <person name="Op den Camp H."/>
            <person name="Overmann J."/>
            <person name="Amann R."/>
            <person name="Jetten M.S.M."/>
            <person name="Mascher T."/>
            <person name="Medema M.H."/>
            <person name="Devos D.P."/>
            <person name="Kaster A.-K."/>
            <person name="Ovreas L."/>
            <person name="Rohde M."/>
            <person name="Galperin M.Y."/>
            <person name="Jogler C."/>
        </authorList>
    </citation>
    <scope>NUCLEOTIDE SEQUENCE [LARGE SCALE GENOMIC DNA]</scope>
    <source>
        <strain evidence="9 10">Poly30</strain>
    </source>
</reference>
<keyword evidence="7" id="KW-0963">Cytoplasm</keyword>
<evidence type="ECO:0000256" key="7">
    <source>
        <dbReference type="HAMAP-Rule" id="MF_00372"/>
    </source>
</evidence>
<feature type="binding site" evidence="7">
    <location>
        <position position="192"/>
    </location>
    <ligand>
        <name>4-imidazolone-5-propanoate</name>
        <dbReference type="ChEBI" id="CHEBI:77893"/>
    </ligand>
</feature>
<dbReference type="Proteomes" id="UP000320390">
    <property type="component" value="Chromosome"/>
</dbReference>
<dbReference type="EC" id="3.5.2.7" evidence="1 7"/>
<dbReference type="GO" id="GO:0005506">
    <property type="term" value="F:iron ion binding"/>
    <property type="evidence" value="ECO:0007669"/>
    <property type="project" value="UniProtKB-UniRule"/>
</dbReference>
<feature type="binding site" evidence="7">
    <location>
        <position position="332"/>
    </location>
    <ligand>
        <name>N-formimidoyl-L-glutamate</name>
        <dbReference type="ChEBI" id="CHEBI:58928"/>
    </ligand>
</feature>
<keyword evidence="4 7" id="KW-0369">Histidine metabolism</keyword>
<feature type="binding site" evidence="7">
    <location>
        <position position="159"/>
    </location>
    <ligand>
        <name>4-imidazolone-5-propanoate</name>
        <dbReference type="ChEBI" id="CHEBI:77893"/>
    </ligand>
</feature>
<evidence type="ECO:0000256" key="4">
    <source>
        <dbReference type="ARBA" id="ARBA00022808"/>
    </source>
</evidence>
<keyword evidence="2 7" id="KW-0479">Metal-binding</keyword>
<dbReference type="PANTHER" id="PTHR42752:SF1">
    <property type="entry name" value="IMIDAZOLONEPROPIONASE-RELATED"/>
    <property type="match status" value="1"/>
</dbReference>
<evidence type="ECO:0000313" key="9">
    <source>
        <dbReference type="EMBL" id="QDV06307.1"/>
    </source>
</evidence>
<dbReference type="GO" id="GO:0019556">
    <property type="term" value="P:L-histidine catabolic process to glutamate and formamide"/>
    <property type="evidence" value="ECO:0007669"/>
    <property type="project" value="UniProtKB-UniRule"/>
</dbReference>
<evidence type="ECO:0000256" key="3">
    <source>
        <dbReference type="ARBA" id="ARBA00022801"/>
    </source>
</evidence>
<dbReference type="Gene3D" id="3.20.20.140">
    <property type="entry name" value="Metal-dependent hydrolases"/>
    <property type="match status" value="1"/>
</dbReference>
<dbReference type="RefSeq" id="WP_145196374.1">
    <property type="nucleotide sequence ID" value="NZ_CP036434.1"/>
</dbReference>
<keyword evidence="3 7" id="KW-0378">Hydrolase</keyword>
<protein>
    <recommendedName>
        <fullName evidence="1 7">Imidazolonepropionase</fullName>
        <ecNumber evidence="1 7">3.5.2.7</ecNumber>
    </recommendedName>
    <alternativeName>
        <fullName evidence="7">Imidazolone-5-propionate hydrolase</fullName>
    </alternativeName>
</protein>
<feature type="binding site" evidence="7">
    <location>
        <position position="258"/>
    </location>
    <ligand>
        <name>4-imidazolone-5-propanoate</name>
        <dbReference type="ChEBI" id="CHEBI:77893"/>
    </ligand>
</feature>
<dbReference type="InterPro" id="IPR032466">
    <property type="entry name" value="Metal_Hydrolase"/>
</dbReference>
<accession>A0A518EQD8</accession>
<comment type="similarity">
    <text evidence="7">Belongs to the metallo-dependent hydrolases superfamily. HutI family.</text>
</comment>
<keyword evidence="5 7" id="KW-0862">Zinc</keyword>
<dbReference type="SUPFAM" id="SSF51556">
    <property type="entry name" value="Metallo-dependent hydrolases"/>
    <property type="match status" value="1"/>
</dbReference>
<feature type="binding site" evidence="7">
    <location>
        <position position="335"/>
    </location>
    <ligand>
        <name>4-imidazolone-5-propanoate</name>
        <dbReference type="ChEBI" id="CHEBI:77893"/>
    </ligand>
</feature>